<comment type="caution">
    <text evidence="1">The sequence shown here is derived from an EMBL/GenBank/DDBJ whole genome shotgun (WGS) entry which is preliminary data.</text>
</comment>
<reference evidence="1 2" key="1">
    <citation type="submission" date="2018-06" db="EMBL/GenBank/DDBJ databases">
        <title>Mucibacter soli gen. nov., sp. nov., a new member of the family Chitinophagaceae producing mucin.</title>
        <authorList>
            <person name="Kim M.-K."/>
            <person name="Park S."/>
            <person name="Kim T.-S."/>
            <person name="Joung Y."/>
            <person name="Han J.-H."/>
            <person name="Kim S.B."/>
        </authorList>
    </citation>
    <scope>NUCLEOTIDE SEQUENCE [LARGE SCALE GENOMIC DNA]</scope>
    <source>
        <strain evidence="1 2">R1-15</strain>
    </source>
</reference>
<sequence length="115" mass="13456">MTTELTAAEFKEILEDETLINQDDLKMFRAFFTLDKHKGSTKTIVEMTGLRQINNRPYLIAKRIEKKRGVEFEYLIGNDDGKNMYWSLFFIGQKESNGFTWQLKPNLITALKSQL</sequence>
<dbReference type="Proteomes" id="UP000248745">
    <property type="component" value="Unassembled WGS sequence"/>
</dbReference>
<evidence type="ECO:0000313" key="2">
    <source>
        <dbReference type="Proteomes" id="UP000248745"/>
    </source>
</evidence>
<dbReference type="RefSeq" id="WP_111000668.1">
    <property type="nucleotide sequence ID" value="NZ_QKTW01000026.1"/>
</dbReference>
<protein>
    <submittedName>
        <fullName evidence="1">Uncharacterized protein</fullName>
    </submittedName>
</protein>
<name>A0A2W2AG39_9BACT</name>
<dbReference type="EMBL" id="QKTW01000026">
    <property type="protein sequence ID" value="PZF71200.1"/>
    <property type="molecule type" value="Genomic_DNA"/>
</dbReference>
<gene>
    <name evidence="1" type="ORF">DN068_19700</name>
</gene>
<proteinExistence type="predicted"/>
<dbReference type="OrthoDB" id="9779761at2"/>
<keyword evidence="2" id="KW-1185">Reference proteome</keyword>
<evidence type="ECO:0000313" key="1">
    <source>
        <dbReference type="EMBL" id="PZF71200.1"/>
    </source>
</evidence>
<accession>A0A2W2AG39</accession>
<organism evidence="1 2">
    <name type="scientific">Taibaiella soli</name>
    <dbReference type="NCBI Taxonomy" id="1649169"/>
    <lineage>
        <taxon>Bacteria</taxon>
        <taxon>Pseudomonadati</taxon>
        <taxon>Bacteroidota</taxon>
        <taxon>Chitinophagia</taxon>
        <taxon>Chitinophagales</taxon>
        <taxon>Chitinophagaceae</taxon>
        <taxon>Taibaiella</taxon>
    </lineage>
</organism>
<dbReference type="AlphaFoldDB" id="A0A2W2AG39"/>